<dbReference type="SUPFAM" id="SSF55770">
    <property type="entry name" value="Profilin (actin-binding protein)"/>
    <property type="match status" value="2"/>
</dbReference>
<keyword evidence="8" id="KW-1185">Reference proteome</keyword>
<evidence type="ECO:0000256" key="3">
    <source>
        <dbReference type="ARBA" id="ARBA00022490"/>
    </source>
</evidence>
<protein>
    <recommendedName>
        <fullName evidence="6">Profilin</fullName>
    </recommendedName>
</protein>
<dbReference type="InterPro" id="IPR048278">
    <property type="entry name" value="PFN"/>
</dbReference>
<keyword evidence="5" id="KW-0206">Cytoskeleton</keyword>
<accession>A0AB34ITB1</accession>
<dbReference type="AlphaFoldDB" id="A0AB34ITB1"/>
<dbReference type="PANTHER" id="PTHR11604">
    <property type="entry name" value="PROFILIN"/>
    <property type="match status" value="1"/>
</dbReference>
<dbReference type="EMBL" id="JBGBPQ010000018">
    <property type="protein sequence ID" value="KAL1507466.1"/>
    <property type="molecule type" value="Genomic_DNA"/>
</dbReference>
<organism evidence="7 8">
    <name type="scientific">Prymnesium parvum</name>
    <name type="common">Toxic golden alga</name>
    <dbReference type="NCBI Taxonomy" id="97485"/>
    <lineage>
        <taxon>Eukaryota</taxon>
        <taxon>Haptista</taxon>
        <taxon>Haptophyta</taxon>
        <taxon>Prymnesiophyceae</taxon>
        <taxon>Prymnesiales</taxon>
        <taxon>Prymnesiaceae</taxon>
        <taxon>Prymnesium</taxon>
    </lineage>
</organism>
<dbReference type="SMART" id="SM00392">
    <property type="entry name" value="PROF"/>
    <property type="match status" value="2"/>
</dbReference>
<evidence type="ECO:0000256" key="4">
    <source>
        <dbReference type="ARBA" id="ARBA00023203"/>
    </source>
</evidence>
<evidence type="ECO:0000256" key="2">
    <source>
        <dbReference type="ARBA" id="ARBA00010058"/>
    </source>
</evidence>
<reference evidence="7 8" key="1">
    <citation type="journal article" date="2024" name="Science">
        <title>Giant polyketide synthase enzymes in the biosynthesis of giant marine polyether toxins.</title>
        <authorList>
            <person name="Fallon T.R."/>
            <person name="Shende V.V."/>
            <person name="Wierzbicki I.H."/>
            <person name="Pendleton A.L."/>
            <person name="Watervoot N.F."/>
            <person name="Auber R.P."/>
            <person name="Gonzalez D.J."/>
            <person name="Wisecaver J.H."/>
            <person name="Moore B.S."/>
        </authorList>
    </citation>
    <scope>NUCLEOTIDE SEQUENCE [LARGE SCALE GENOMIC DNA]</scope>
    <source>
        <strain evidence="7 8">12B1</strain>
    </source>
</reference>
<sequence>MSWQPYVDHAVASGMATMGGIYDLHGNAWAFSKGFYAIPAEIALVASHFPDPEGLKATGAIVAGVRYGFASGERNKEIYLRNRHAGVVFCKCATCIVVALHDNNMLPYTCLAAIRKIVEYLRRGEEEATKQSRQAAAAWQPYIDHAVASGIVTAGGIYDMQGNPCAISAGFRLRPAEIAAIAPYFSNPNALAGKECPFAGERFMFADAMLGNEMYFRKGKTGVVFLKCAGVLVVGYHDADLMASTCRAAVRRLADRYLSGS</sequence>
<dbReference type="GO" id="GO:0003785">
    <property type="term" value="F:actin monomer binding"/>
    <property type="evidence" value="ECO:0007669"/>
    <property type="project" value="TreeGrafter"/>
</dbReference>
<dbReference type="Pfam" id="PF00235">
    <property type="entry name" value="Profilin"/>
    <property type="match status" value="2"/>
</dbReference>
<evidence type="ECO:0000313" key="7">
    <source>
        <dbReference type="EMBL" id="KAL1507466.1"/>
    </source>
</evidence>
<comment type="caution">
    <text evidence="7">The sequence shown here is derived from an EMBL/GenBank/DDBJ whole genome shotgun (WGS) entry which is preliminary data.</text>
</comment>
<evidence type="ECO:0000256" key="1">
    <source>
        <dbReference type="ARBA" id="ARBA00004245"/>
    </source>
</evidence>
<comment type="subcellular location">
    <subcellularLocation>
        <location evidence="1">Cytoplasm</location>
        <location evidence="1">Cytoskeleton</location>
    </subcellularLocation>
</comment>
<dbReference type="GO" id="GO:0005938">
    <property type="term" value="C:cell cortex"/>
    <property type="evidence" value="ECO:0007669"/>
    <property type="project" value="TreeGrafter"/>
</dbReference>
<evidence type="ECO:0000256" key="6">
    <source>
        <dbReference type="RuleBase" id="RU003909"/>
    </source>
</evidence>
<dbReference type="GO" id="GO:0005856">
    <property type="term" value="C:cytoskeleton"/>
    <property type="evidence" value="ECO:0007669"/>
    <property type="project" value="UniProtKB-SubCell"/>
</dbReference>
<dbReference type="Gene3D" id="3.30.450.30">
    <property type="entry name" value="Dynein light chain 2a, cytoplasmic"/>
    <property type="match status" value="2"/>
</dbReference>
<comment type="similarity">
    <text evidence="2 6">Belongs to the profilin family.</text>
</comment>
<dbReference type="PROSITE" id="PS00414">
    <property type="entry name" value="PROFILIN"/>
    <property type="match status" value="1"/>
</dbReference>
<dbReference type="InterPro" id="IPR036140">
    <property type="entry name" value="PFN_sf"/>
</dbReference>
<keyword evidence="4 6" id="KW-0009">Actin-binding</keyword>
<evidence type="ECO:0000313" key="8">
    <source>
        <dbReference type="Proteomes" id="UP001515480"/>
    </source>
</evidence>
<proteinExistence type="inferred from homology"/>
<name>A0AB34ITB1_PRYPA</name>
<evidence type="ECO:0000256" key="5">
    <source>
        <dbReference type="ARBA" id="ARBA00023212"/>
    </source>
</evidence>
<dbReference type="InterPro" id="IPR027310">
    <property type="entry name" value="Profilin_CS"/>
</dbReference>
<keyword evidence="3" id="KW-0963">Cytoplasm</keyword>
<dbReference type="PANTHER" id="PTHR11604:SF0">
    <property type="entry name" value="PROFILIN"/>
    <property type="match status" value="1"/>
</dbReference>
<dbReference type="Proteomes" id="UP001515480">
    <property type="component" value="Unassembled WGS sequence"/>
</dbReference>
<dbReference type="InterPro" id="IPR005455">
    <property type="entry name" value="PFN_euk"/>
</dbReference>
<gene>
    <name evidence="7" type="ORF">AB1Y20_008302</name>
</gene>